<protein>
    <submittedName>
        <fullName evidence="3 4">Uncharacterized protein LOC116413112 isoform X1</fullName>
    </submittedName>
</protein>
<feature type="region of interest" description="Disordered" evidence="1">
    <location>
        <begin position="103"/>
        <end position="128"/>
    </location>
</feature>
<evidence type="ECO:0000313" key="3">
    <source>
        <dbReference type="RefSeq" id="XP_052747696.1"/>
    </source>
</evidence>
<dbReference type="RefSeq" id="XP_052747697.1">
    <property type="nucleotide sequence ID" value="XM_052891737.1"/>
</dbReference>
<feature type="compositionally biased region" description="Basic residues" evidence="1">
    <location>
        <begin position="106"/>
        <end position="124"/>
    </location>
</feature>
<evidence type="ECO:0000256" key="1">
    <source>
        <dbReference type="SAM" id="MobiDB-lite"/>
    </source>
</evidence>
<evidence type="ECO:0000313" key="6">
    <source>
        <dbReference type="RefSeq" id="XP_052747699.1"/>
    </source>
</evidence>
<dbReference type="RefSeq" id="XP_052747698.1">
    <property type="nucleotide sequence ID" value="XM_052891738.1"/>
</dbReference>
<organism evidence="2 4">
    <name type="scientific">Galleria mellonella</name>
    <name type="common">Greater wax moth</name>
    <dbReference type="NCBI Taxonomy" id="7137"/>
    <lineage>
        <taxon>Eukaryota</taxon>
        <taxon>Metazoa</taxon>
        <taxon>Ecdysozoa</taxon>
        <taxon>Arthropoda</taxon>
        <taxon>Hexapoda</taxon>
        <taxon>Insecta</taxon>
        <taxon>Pterygota</taxon>
        <taxon>Neoptera</taxon>
        <taxon>Endopterygota</taxon>
        <taxon>Lepidoptera</taxon>
        <taxon>Glossata</taxon>
        <taxon>Ditrysia</taxon>
        <taxon>Pyraloidea</taxon>
        <taxon>Pyralidae</taxon>
        <taxon>Galleriinae</taxon>
        <taxon>Galleria</taxon>
    </lineage>
</organism>
<accession>A0ABM3M8B3</accession>
<evidence type="ECO:0000313" key="4">
    <source>
        <dbReference type="RefSeq" id="XP_052747697.1"/>
    </source>
</evidence>
<gene>
    <name evidence="3 4 5 6" type="primary">LOC116413112</name>
</gene>
<feature type="region of interest" description="Disordered" evidence="1">
    <location>
        <begin position="169"/>
        <end position="206"/>
    </location>
</feature>
<evidence type="ECO:0000313" key="2">
    <source>
        <dbReference type="Proteomes" id="UP001652740"/>
    </source>
</evidence>
<dbReference type="GeneID" id="116413112"/>
<dbReference type="RefSeq" id="XP_052747696.1">
    <property type="nucleotide sequence ID" value="XM_052891736.1"/>
</dbReference>
<proteinExistence type="predicted"/>
<reference evidence="3 4" key="1">
    <citation type="submission" date="2025-05" db="UniProtKB">
        <authorList>
            <consortium name="RefSeq"/>
        </authorList>
    </citation>
    <scope>IDENTIFICATION</scope>
    <source>
        <tissue evidence="3 4">Whole larvae</tissue>
    </source>
</reference>
<evidence type="ECO:0000313" key="5">
    <source>
        <dbReference type="RefSeq" id="XP_052747698.1"/>
    </source>
</evidence>
<sequence>MDNLMMGNSKSIAIRTCPFCRKPIINTQRYKDIVSHLFVTDINPIKERAFGNMVINDKRKELTDAVTIMSVKYDPALRACTAINSQAFENSYNKSIAFVSPEVIRPHSKAGPRKSSRKGRKKGNTRILTDTPEKLAIENEWEARKRKKEKKICKVKAKVVKRNLNLQEQEVTTSEDEELPLSPDSDLSMLEQTDDFPSESDHEDNTNASIISGDWIIVNIVSQKNLVHRYVGQVLSESQKGYDIKFAKKINDRFFKWPSVDDICGHGWKEAI</sequence>
<dbReference type="Proteomes" id="UP001652740">
    <property type="component" value="Unplaced"/>
</dbReference>
<feature type="compositionally biased region" description="Low complexity" evidence="1">
    <location>
        <begin position="180"/>
        <end position="191"/>
    </location>
</feature>
<keyword evidence="2" id="KW-1185">Reference proteome</keyword>
<dbReference type="RefSeq" id="XP_052747699.1">
    <property type="nucleotide sequence ID" value="XM_052891739.1"/>
</dbReference>
<name>A0ABM3M8B3_GALME</name>